<keyword evidence="5" id="KW-0521">NADP</keyword>
<sequence length="175" mass="20458">MNKKVQFNLIIALTKDGLIGQNKVLPWKISEEIRLFNQLTNQKNSILLFGSNTFNHLPSIKLDKRQIIIIGNKDQNALNTVLKEFASLNEFLNYASEELNNHTVWICGGKTLYETFPNELINKVYCSFIKEKYIGNSYIDLKVNFLQNLHLVKSYKEFDLYFKDNQNVEIYETKP</sequence>
<keyword evidence="4" id="KW-0554">One-carbon metabolism</keyword>
<dbReference type="UniPathway" id="UPA00077">
    <property type="reaction ID" value="UER00158"/>
</dbReference>
<dbReference type="GO" id="GO:0046452">
    <property type="term" value="P:dihydrofolate metabolic process"/>
    <property type="evidence" value="ECO:0007669"/>
    <property type="project" value="TreeGrafter"/>
</dbReference>
<dbReference type="InterPro" id="IPR017925">
    <property type="entry name" value="DHFR_CS"/>
</dbReference>
<dbReference type="InterPro" id="IPR001796">
    <property type="entry name" value="DHFR_dom"/>
</dbReference>
<dbReference type="GO" id="GO:0004146">
    <property type="term" value="F:dihydrofolate reductase activity"/>
    <property type="evidence" value="ECO:0007669"/>
    <property type="project" value="UniProtKB-EC"/>
</dbReference>
<evidence type="ECO:0000256" key="2">
    <source>
        <dbReference type="ARBA" id="ARBA00009539"/>
    </source>
</evidence>
<dbReference type="Gene3D" id="3.40.430.10">
    <property type="entry name" value="Dihydrofolate Reductase, subunit A"/>
    <property type="match status" value="1"/>
</dbReference>
<dbReference type="PANTHER" id="PTHR48069:SF3">
    <property type="entry name" value="DIHYDROFOLATE REDUCTASE"/>
    <property type="match status" value="1"/>
</dbReference>
<dbReference type="GO" id="GO:0046655">
    <property type="term" value="P:folic acid metabolic process"/>
    <property type="evidence" value="ECO:0007669"/>
    <property type="project" value="TreeGrafter"/>
</dbReference>
<dbReference type="GO" id="GO:0006730">
    <property type="term" value="P:one-carbon metabolic process"/>
    <property type="evidence" value="ECO:0007669"/>
    <property type="project" value="UniProtKB-KW"/>
</dbReference>
<protein>
    <recommendedName>
        <fullName evidence="3">dihydrofolate reductase</fullName>
        <ecNumber evidence="3">1.5.1.3</ecNumber>
    </recommendedName>
</protein>
<comment type="similarity">
    <text evidence="2 7">Belongs to the dihydrofolate reductase family.</text>
</comment>
<reference evidence="9 10" key="1">
    <citation type="submission" date="2019-06" db="EMBL/GenBank/DDBJ databases">
        <title>Mycoplasma nasistruthionis sp. nov. str Ms03.</title>
        <authorList>
            <person name="Botes A."/>
        </authorList>
    </citation>
    <scope>NUCLEOTIDE SEQUENCE [LARGE SCALE GENOMIC DNA]</scope>
    <source>
        <strain evidence="9 10">Ms03</strain>
    </source>
</reference>
<dbReference type="CDD" id="cd00209">
    <property type="entry name" value="DHFR"/>
    <property type="match status" value="1"/>
</dbReference>
<comment type="pathway">
    <text evidence="1">Cofactor biosynthesis; tetrahydrofolate biosynthesis; 5,6,7,8-tetrahydrofolate from 7,8-dihydrofolate: step 1/1.</text>
</comment>
<dbReference type="InterPro" id="IPR012259">
    <property type="entry name" value="DHFR"/>
</dbReference>
<proteinExistence type="inferred from homology"/>
<evidence type="ECO:0000259" key="8">
    <source>
        <dbReference type="PROSITE" id="PS51330"/>
    </source>
</evidence>
<evidence type="ECO:0000256" key="5">
    <source>
        <dbReference type="ARBA" id="ARBA00022857"/>
    </source>
</evidence>
<dbReference type="Proteomes" id="UP000315201">
    <property type="component" value="Chromosome"/>
</dbReference>
<evidence type="ECO:0000256" key="7">
    <source>
        <dbReference type="RuleBase" id="RU004474"/>
    </source>
</evidence>
<dbReference type="PROSITE" id="PS00075">
    <property type="entry name" value="DHFR_1"/>
    <property type="match status" value="1"/>
</dbReference>
<dbReference type="EMBL" id="CP041147">
    <property type="protein sequence ID" value="QDF65142.1"/>
    <property type="molecule type" value="Genomic_DNA"/>
</dbReference>
<dbReference type="PANTHER" id="PTHR48069">
    <property type="entry name" value="DIHYDROFOLATE REDUCTASE"/>
    <property type="match status" value="1"/>
</dbReference>
<dbReference type="GO" id="GO:0005829">
    <property type="term" value="C:cytosol"/>
    <property type="evidence" value="ECO:0007669"/>
    <property type="project" value="TreeGrafter"/>
</dbReference>
<dbReference type="EC" id="1.5.1.3" evidence="3"/>
<name>A0A4Y6I6X3_9MOLU</name>
<feature type="domain" description="DHFR" evidence="8">
    <location>
        <begin position="6"/>
        <end position="175"/>
    </location>
</feature>
<dbReference type="AlphaFoldDB" id="A0A4Y6I6X3"/>
<accession>A0A4Y6I6X3</accession>
<dbReference type="GO" id="GO:0046654">
    <property type="term" value="P:tetrahydrofolate biosynthetic process"/>
    <property type="evidence" value="ECO:0007669"/>
    <property type="project" value="UniProtKB-UniPathway"/>
</dbReference>
<evidence type="ECO:0000256" key="6">
    <source>
        <dbReference type="ARBA" id="ARBA00023002"/>
    </source>
</evidence>
<dbReference type="GO" id="GO:0050661">
    <property type="term" value="F:NADP binding"/>
    <property type="evidence" value="ECO:0007669"/>
    <property type="project" value="InterPro"/>
</dbReference>
<evidence type="ECO:0000256" key="1">
    <source>
        <dbReference type="ARBA" id="ARBA00004903"/>
    </source>
</evidence>
<organism evidence="9 10">
    <name type="scientific">Mycoplasma nasistruthionis</name>
    <dbReference type="NCBI Taxonomy" id="353852"/>
    <lineage>
        <taxon>Bacteria</taxon>
        <taxon>Bacillati</taxon>
        <taxon>Mycoplasmatota</taxon>
        <taxon>Mollicutes</taxon>
        <taxon>Mycoplasmataceae</taxon>
        <taxon>Mycoplasma</taxon>
    </lineage>
</organism>
<dbReference type="PRINTS" id="PR00070">
    <property type="entry name" value="DHFR"/>
</dbReference>
<evidence type="ECO:0000256" key="3">
    <source>
        <dbReference type="ARBA" id="ARBA00012856"/>
    </source>
</evidence>
<evidence type="ECO:0000313" key="9">
    <source>
        <dbReference type="EMBL" id="QDF65142.1"/>
    </source>
</evidence>
<evidence type="ECO:0000313" key="10">
    <source>
        <dbReference type="Proteomes" id="UP000315201"/>
    </source>
</evidence>
<keyword evidence="6" id="KW-0560">Oxidoreductase</keyword>
<keyword evidence="10" id="KW-1185">Reference proteome</keyword>
<dbReference type="InterPro" id="IPR024072">
    <property type="entry name" value="DHFR-like_dom_sf"/>
</dbReference>
<dbReference type="RefSeq" id="WP_208664693.1">
    <property type="nucleotide sequence ID" value="NZ_CP041147.1"/>
</dbReference>
<evidence type="ECO:0000256" key="4">
    <source>
        <dbReference type="ARBA" id="ARBA00022563"/>
    </source>
</evidence>
<gene>
    <name evidence="9" type="ORF">FIV53_02490</name>
</gene>
<dbReference type="Pfam" id="PF00186">
    <property type="entry name" value="DHFR_1"/>
    <property type="match status" value="1"/>
</dbReference>
<dbReference type="SUPFAM" id="SSF53597">
    <property type="entry name" value="Dihydrofolate reductase-like"/>
    <property type="match status" value="1"/>
</dbReference>
<dbReference type="PROSITE" id="PS51330">
    <property type="entry name" value="DHFR_2"/>
    <property type="match status" value="1"/>
</dbReference>